<name>X1IF87_9ZZZZ</name>
<dbReference type="Gene3D" id="3.30.450.90">
    <property type="match status" value="1"/>
</dbReference>
<evidence type="ECO:0000259" key="2">
    <source>
        <dbReference type="SMART" id="SM00382"/>
    </source>
</evidence>
<dbReference type="InterPro" id="IPR050921">
    <property type="entry name" value="T4SS_GSP_E_ATPase"/>
</dbReference>
<reference evidence="3" key="1">
    <citation type="journal article" date="2014" name="Front. Microbiol.">
        <title>High frequency of phylogenetically diverse reductive dehalogenase-homologous genes in deep subseafloor sedimentary metagenomes.</title>
        <authorList>
            <person name="Kawai M."/>
            <person name="Futagami T."/>
            <person name="Toyoda A."/>
            <person name="Takaki Y."/>
            <person name="Nishi S."/>
            <person name="Hori S."/>
            <person name="Arai W."/>
            <person name="Tsubouchi T."/>
            <person name="Morono Y."/>
            <person name="Uchiyama I."/>
            <person name="Ito T."/>
            <person name="Fujiyama A."/>
            <person name="Inagaki F."/>
            <person name="Takami H."/>
        </authorList>
    </citation>
    <scope>NUCLEOTIDE SEQUENCE</scope>
    <source>
        <strain evidence="3">Expedition CK06-06</strain>
    </source>
</reference>
<evidence type="ECO:0000313" key="3">
    <source>
        <dbReference type="EMBL" id="GAH56228.1"/>
    </source>
</evidence>
<gene>
    <name evidence="3" type="ORF">S03H2_34499</name>
</gene>
<dbReference type="EMBL" id="BARU01021059">
    <property type="protein sequence ID" value="GAH56228.1"/>
    <property type="molecule type" value="Genomic_DNA"/>
</dbReference>
<dbReference type="InterPro" id="IPR027417">
    <property type="entry name" value="P-loop_NTPase"/>
</dbReference>
<dbReference type="NCBIfam" id="TIGR01420">
    <property type="entry name" value="pilT_fam"/>
    <property type="match status" value="1"/>
</dbReference>
<dbReference type="InterPro" id="IPR003593">
    <property type="entry name" value="AAA+_ATPase"/>
</dbReference>
<dbReference type="InterPro" id="IPR006321">
    <property type="entry name" value="PilT/PilU"/>
</dbReference>
<comment type="similarity">
    <text evidence="1">Belongs to the GSP E family.</text>
</comment>
<evidence type="ECO:0000256" key="1">
    <source>
        <dbReference type="ARBA" id="ARBA00006611"/>
    </source>
</evidence>
<feature type="non-terminal residue" evidence="3">
    <location>
        <position position="250"/>
    </location>
</feature>
<proteinExistence type="inferred from homology"/>
<dbReference type="InterPro" id="IPR001482">
    <property type="entry name" value="T2SS/T4SS_dom"/>
</dbReference>
<sequence>MAENIKVLLNTVVEKNASDIHLHVDKPPTMRLNNKLIELEEKSLIPDDTLAYMKAIASSEQQAEVEKVGGTDFGYAFEDKARFRVSIYRQKGNINIAMRLIPYKFLGFEELGLSHHIKELCYRPRGLVLVTGPTGSGKTTTLATMIDHINSSRDCHIITIEDPIEYYHTHKKSIVTQRELGADVPSFPEALRRGLRQDPDVFLVGEMRDLDTISAAITAAETGHLVFGTLHTTGAARTVDRIVDVFPIDQ</sequence>
<dbReference type="SUPFAM" id="SSF52540">
    <property type="entry name" value="P-loop containing nucleoside triphosphate hydrolases"/>
    <property type="match status" value="1"/>
</dbReference>
<dbReference type="GO" id="GO:0016887">
    <property type="term" value="F:ATP hydrolysis activity"/>
    <property type="evidence" value="ECO:0007669"/>
    <property type="project" value="InterPro"/>
</dbReference>
<dbReference type="PANTHER" id="PTHR30486">
    <property type="entry name" value="TWITCHING MOTILITY PROTEIN PILT"/>
    <property type="match status" value="1"/>
</dbReference>
<protein>
    <recommendedName>
        <fullName evidence="2">AAA+ ATPase domain-containing protein</fullName>
    </recommendedName>
</protein>
<dbReference type="SMART" id="SM00382">
    <property type="entry name" value="AAA"/>
    <property type="match status" value="1"/>
</dbReference>
<dbReference type="PANTHER" id="PTHR30486:SF16">
    <property type="entry name" value="TWITCHING MOTILITY PROTEIN PILT"/>
    <property type="match status" value="1"/>
</dbReference>
<dbReference type="AlphaFoldDB" id="X1IF87"/>
<feature type="domain" description="AAA+ ATPase" evidence="2">
    <location>
        <begin position="124"/>
        <end position="249"/>
    </location>
</feature>
<organism evidence="3">
    <name type="scientific">marine sediment metagenome</name>
    <dbReference type="NCBI Taxonomy" id="412755"/>
    <lineage>
        <taxon>unclassified sequences</taxon>
        <taxon>metagenomes</taxon>
        <taxon>ecological metagenomes</taxon>
    </lineage>
</organism>
<dbReference type="Pfam" id="PF00437">
    <property type="entry name" value="T2SSE"/>
    <property type="match status" value="1"/>
</dbReference>
<dbReference type="GO" id="GO:0005524">
    <property type="term" value="F:ATP binding"/>
    <property type="evidence" value="ECO:0007669"/>
    <property type="project" value="InterPro"/>
</dbReference>
<comment type="caution">
    <text evidence="3">The sequence shown here is derived from an EMBL/GenBank/DDBJ whole genome shotgun (WGS) entry which is preliminary data.</text>
</comment>
<accession>X1IF87</accession>
<dbReference type="Gene3D" id="3.40.50.300">
    <property type="entry name" value="P-loop containing nucleotide triphosphate hydrolases"/>
    <property type="match status" value="1"/>
</dbReference>